<dbReference type="InterPro" id="IPR002937">
    <property type="entry name" value="Amino_oxidase"/>
</dbReference>
<dbReference type="InterPro" id="IPR050281">
    <property type="entry name" value="Flavin_monoamine_oxidase"/>
</dbReference>
<dbReference type="Proteomes" id="UP000278746">
    <property type="component" value="Unassembled WGS sequence"/>
</dbReference>
<gene>
    <name evidence="5" type="ORF">EBO34_15320</name>
</gene>
<evidence type="ECO:0000313" key="5">
    <source>
        <dbReference type="EMBL" id="RNA66589.1"/>
    </source>
</evidence>
<dbReference type="InterPro" id="IPR036188">
    <property type="entry name" value="FAD/NAD-bd_sf"/>
</dbReference>
<protein>
    <submittedName>
        <fullName evidence="5">Flavin monoamine oxidase family protein</fullName>
    </submittedName>
</protein>
<sequence>MKPVRGLSVLTKVHAEPAGEHVEMIKKGLPRPAKRKRVIVLGAGMAGLVSASLLKQAGHSVTLLEANSRVGGRVHTLREPFQNDGHFEGGAMRIPSHHQLTMAYVNKFQLPVIPFVNATDNDLIYMNGKLVRKYMYEDDPDLLGFPVDEKERGLTAVNLLRRGVSEFAERYVQGTTAERRQLLARFARYSKDGFLRDNPEGTALSDTASYKVNTMLGLGGFHHLSFTDILLNITSTIFGEDVDFFQIEGGNDRLPGAFLPLIRDQLHVSRTVRRIVQDETGVQVTAEDDNKKQHVYSGDVVVCTLPFSVLRLVEIWPHDSLSFDKQRAIRELVYVQATKVGIEFKRKFWEDDALYGGSLVTDLPLQFMYYPSHNMNESGPGVLKACYAWGENANLWDAMEEEERVERALSYVAHIHGEKVRNLATAGVSVSWGSNPFSAGCFSMFKPYQHDDLPGVIRQREGRIHFAGEHTSRLHAWIEGAVESGVRVAEEVNRG</sequence>
<dbReference type="SUPFAM" id="SSF51905">
    <property type="entry name" value="FAD/NAD(P)-binding domain"/>
    <property type="match status" value="1"/>
</dbReference>
<feature type="binding site" evidence="3">
    <location>
        <begin position="65"/>
        <end position="66"/>
    </location>
    <ligand>
        <name>FAD</name>
        <dbReference type="ChEBI" id="CHEBI:57692"/>
    </ligand>
</feature>
<dbReference type="GO" id="GO:0009063">
    <property type="term" value="P:amino acid catabolic process"/>
    <property type="evidence" value="ECO:0007669"/>
    <property type="project" value="TreeGrafter"/>
</dbReference>
<feature type="domain" description="Amine oxidase" evidence="4">
    <location>
        <begin position="45"/>
        <end position="492"/>
    </location>
</feature>
<evidence type="ECO:0000256" key="3">
    <source>
        <dbReference type="PIRSR" id="PIRSR601613-1"/>
    </source>
</evidence>
<evidence type="ECO:0000256" key="2">
    <source>
        <dbReference type="ARBA" id="ARBA00023002"/>
    </source>
</evidence>
<comment type="cofactor">
    <cofactor evidence="1">
        <name>FAD</name>
        <dbReference type="ChEBI" id="CHEBI:57692"/>
    </cofactor>
</comment>
<dbReference type="Pfam" id="PF01593">
    <property type="entry name" value="Amino_oxidase"/>
    <property type="match status" value="1"/>
</dbReference>
<evidence type="ECO:0000259" key="4">
    <source>
        <dbReference type="Pfam" id="PF01593"/>
    </source>
</evidence>
<dbReference type="InterPro" id="IPR001613">
    <property type="entry name" value="Flavin_amine_oxidase"/>
</dbReference>
<proteinExistence type="predicted"/>
<keyword evidence="6" id="KW-1185">Reference proteome</keyword>
<organism evidence="5 6">
    <name type="scientific">Alteribacter keqinensis</name>
    <dbReference type="NCBI Taxonomy" id="2483800"/>
    <lineage>
        <taxon>Bacteria</taxon>
        <taxon>Bacillati</taxon>
        <taxon>Bacillota</taxon>
        <taxon>Bacilli</taxon>
        <taxon>Bacillales</taxon>
        <taxon>Bacillaceae</taxon>
        <taxon>Alteribacter</taxon>
    </lineage>
</organism>
<dbReference type="PANTHER" id="PTHR10742">
    <property type="entry name" value="FLAVIN MONOAMINE OXIDASE"/>
    <property type="match status" value="1"/>
</dbReference>
<dbReference type="AlphaFoldDB" id="A0A3M7TPJ1"/>
<feature type="binding site" evidence="3">
    <location>
        <position position="93"/>
    </location>
    <ligand>
        <name>substrate</name>
    </ligand>
</feature>
<reference evidence="5 6" key="1">
    <citation type="submission" date="2018-10" db="EMBL/GenBank/DDBJ databases">
        <title>Bacillus Keqinensis sp. nov., a moderately halophilic bacterium isolated from a saline-alkaline lake.</title>
        <authorList>
            <person name="Wang H."/>
        </authorList>
    </citation>
    <scope>NUCLEOTIDE SEQUENCE [LARGE SCALE GENOMIC DNA]</scope>
    <source>
        <strain evidence="5 6">KQ-3</strain>
    </source>
</reference>
<dbReference type="SUPFAM" id="SSF54373">
    <property type="entry name" value="FAD-linked reductases, C-terminal domain"/>
    <property type="match status" value="1"/>
</dbReference>
<dbReference type="PRINTS" id="PR00757">
    <property type="entry name" value="AMINEOXDASEF"/>
</dbReference>
<evidence type="ECO:0000256" key="1">
    <source>
        <dbReference type="ARBA" id="ARBA00001974"/>
    </source>
</evidence>
<evidence type="ECO:0000313" key="6">
    <source>
        <dbReference type="Proteomes" id="UP000278746"/>
    </source>
</evidence>
<dbReference type="Gene3D" id="1.20.1440.240">
    <property type="match status" value="1"/>
</dbReference>
<comment type="caution">
    <text evidence="5">The sequence shown here is derived from an EMBL/GenBank/DDBJ whole genome shotgun (WGS) entry which is preliminary data.</text>
</comment>
<dbReference type="Gene3D" id="3.50.50.60">
    <property type="entry name" value="FAD/NAD(P)-binding domain"/>
    <property type="match status" value="1"/>
</dbReference>
<dbReference type="EMBL" id="RHIB01000003">
    <property type="protein sequence ID" value="RNA66589.1"/>
    <property type="molecule type" value="Genomic_DNA"/>
</dbReference>
<feature type="binding site" evidence="3">
    <location>
        <position position="469"/>
    </location>
    <ligand>
        <name>FAD</name>
        <dbReference type="ChEBI" id="CHEBI:57692"/>
    </ligand>
</feature>
<dbReference type="OrthoDB" id="25353at2"/>
<accession>A0A3M7TPJ1</accession>
<dbReference type="Gene3D" id="3.90.660.10">
    <property type="match status" value="1"/>
</dbReference>
<feature type="binding site" evidence="3">
    <location>
        <begin position="90"/>
        <end position="93"/>
    </location>
    <ligand>
        <name>FAD</name>
        <dbReference type="ChEBI" id="CHEBI:57692"/>
    </ligand>
</feature>
<keyword evidence="2" id="KW-0560">Oxidoreductase</keyword>
<name>A0A3M7TPJ1_9BACI</name>
<feature type="binding site" evidence="3">
    <location>
        <position position="272"/>
    </location>
    <ligand>
        <name>FAD</name>
        <dbReference type="ChEBI" id="CHEBI:57692"/>
    </ligand>
</feature>
<dbReference type="PANTHER" id="PTHR10742:SF342">
    <property type="entry name" value="AMINE OXIDASE"/>
    <property type="match status" value="1"/>
</dbReference>
<dbReference type="GO" id="GO:0001716">
    <property type="term" value="F:L-amino-acid oxidase activity"/>
    <property type="evidence" value="ECO:0007669"/>
    <property type="project" value="TreeGrafter"/>
</dbReference>